<feature type="transmembrane region" description="Helical" evidence="2">
    <location>
        <begin position="20"/>
        <end position="37"/>
    </location>
</feature>
<evidence type="ECO:0000256" key="1">
    <source>
        <dbReference type="ARBA" id="ARBA00004141"/>
    </source>
</evidence>
<feature type="transmembrane region" description="Helical" evidence="2">
    <location>
        <begin position="148"/>
        <end position="169"/>
    </location>
</feature>
<dbReference type="Proteomes" id="UP000078542">
    <property type="component" value="Unassembled WGS sequence"/>
</dbReference>
<feature type="transmembrane region" description="Helical" evidence="2">
    <location>
        <begin position="860"/>
        <end position="883"/>
    </location>
</feature>
<reference evidence="4 5" key="1">
    <citation type="submission" date="2016-03" db="EMBL/GenBank/DDBJ databases">
        <title>Cyphomyrmex costatus WGS genome.</title>
        <authorList>
            <person name="Nygaard S."/>
            <person name="Hu H."/>
            <person name="Boomsma J."/>
            <person name="Zhang G."/>
        </authorList>
    </citation>
    <scope>NUCLEOTIDE SEQUENCE [LARGE SCALE GENOMIC DNA]</scope>
    <source>
        <strain evidence="4">MS0001</strain>
        <tissue evidence="4">Whole body</tissue>
    </source>
</reference>
<dbReference type="PROSITE" id="PS50850">
    <property type="entry name" value="MFS"/>
    <property type="match status" value="1"/>
</dbReference>
<proteinExistence type="predicted"/>
<evidence type="ECO:0000313" key="4">
    <source>
        <dbReference type="EMBL" id="KYM98166.1"/>
    </source>
</evidence>
<feature type="transmembrane region" description="Helical" evidence="2">
    <location>
        <begin position="363"/>
        <end position="387"/>
    </location>
</feature>
<feature type="transmembrane region" description="Helical" evidence="2">
    <location>
        <begin position="175"/>
        <end position="196"/>
    </location>
</feature>
<keyword evidence="2" id="KW-1133">Transmembrane helix</keyword>
<feature type="transmembrane region" description="Helical" evidence="2">
    <location>
        <begin position="57"/>
        <end position="77"/>
    </location>
</feature>
<feature type="transmembrane region" description="Helical" evidence="2">
    <location>
        <begin position="84"/>
        <end position="104"/>
    </location>
</feature>
<sequence>MMTENTKNVIKGQAPDGGWGWFVCLGSSLITLSLRSLDPSFGLLFKDLLKDLNVDSIGTSVIMSVLDAIVNFSGFLVGPLLKKYSYRQVAFFGSLLSCSGLIITSQADSIIYIICTYSILGGLGTGLAMASSFVALNTFFDKKRGQAVGFSMAGTALAMMCVPLLVHMLLDVYGFRGTTLIAGGWALHSLVGSCLLRPLKERSSILPIKKEPDEKPENEALLMKPTHTGARRMSNGSMWAKDQIADIESVSRKKSFMKNLKTYFDLDLLKNSTYLNTALGCSFFYVAESNFKLMTPFFLSNLGMKQAEVAFCLSLTAFTDILARLLLPTLFDKFGWKKRIIFWISGFLVGITRSILAEQTEKTPLIATLVVAGFLRGATLVNLNLCISECCTLKKLPSAFGIFMVFKGLCVIVMSPLIGYIRDVSGSYKICIHVMTAMIFVTSVVWSTEFLYRVFCRQLAVLAVLPVQQCFGLIFAERFASLGITATQTSLILHLNGTITCSLGLISGPMMKRFAFRQVAYFGSLTVVLGICAAAFAVSLPTLIITYCIVIGIGQGILFPATTLALNTYFRKKRNVAMGFSVTLTGLGPILMPLLIDVLLENFATIGTLLTLAGIAAHSFIGASLLRPFEKKKESALIDKTTDISKEENSSVDEANVENNAVQLLLNERNVEEERQPNCRPENSEREVKKDKQTSFLKRIVTNMDLDLLRDNRYIAIVLGMSVSLVAETNFNATIPFILAELANLDRTSIATIMSIQAAADITGRLCVPLLAQKAGWTCRNLYVLSLLGSTFGRTILSTWGDTYVIVIGVALIIGLAKGTKAVFQALIIPNYVPLERLPAASGIQMVCLVHDSTNSYVGALYFTSFLSLSCVFLWLIGGLWIFNRNKLNEQNPSEEQ</sequence>
<feature type="transmembrane region" description="Helical" evidence="2">
    <location>
        <begin position="339"/>
        <end position="357"/>
    </location>
</feature>
<dbReference type="PANTHER" id="PTHR11360:SF163">
    <property type="entry name" value="MONOCARBOXYLATE TRANSPORTER 9-LIKE PROTEIN"/>
    <property type="match status" value="1"/>
</dbReference>
<feature type="transmembrane region" description="Helical" evidence="2">
    <location>
        <begin position="576"/>
        <end position="596"/>
    </location>
</feature>
<dbReference type="EMBL" id="KQ978009">
    <property type="protein sequence ID" value="KYM98166.1"/>
    <property type="molecule type" value="Genomic_DNA"/>
</dbReference>
<feature type="transmembrane region" description="Helical" evidence="2">
    <location>
        <begin position="399"/>
        <end position="421"/>
    </location>
</feature>
<dbReference type="InterPro" id="IPR036259">
    <property type="entry name" value="MFS_trans_sf"/>
</dbReference>
<dbReference type="GO" id="GO:0016020">
    <property type="term" value="C:membrane"/>
    <property type="evidence" value="ECO:0007669"/>
    <property type="project" value="UniProtKB-SubCell"/>
</dbReference>
<accession>A0A195CD79</accession>
<feature type="transmembrane region" description="Helical" evidence="2">
    <location>
        <begin position="459"/>
        <end position="476"/>
    </location>
</feature>
<name>A0A195CD79_9HYME</name>
<dbReference type="CDD" id="cd17352">
    <property type="entry name" value="MFS_MCT_SLC16"/>
    <property type="match status" value="1"/>
</dbReference>
<feature type="transmembrane region" description="Helical" evidence="2">
    <location>
        <begin position="804"/>
        <end position="829"/>
    </location>
</feature>
<dbReference type="AlphaFoldDB" id="A0A195CD79"/>
<comment type="subcellular location">
    <subcellularLocation>
        <location evidence="1">Membrane</location>
        <topology evidence="1">Multi-pass membrane protein</topology>
    </subcellularLocation>
</comment>
<feature type="domain" description="Major facilitator superfamily (MFS) profile" evidence="3">
    <location>
        <begin position="19"/>
        <end position="631"/>
    </location>
</feature>
<feature type="transmembrane region" description="Helical" evidence="2">
    <location>
        <begin position="110"/>
        <end position="136"/>
    </location>
</feature>
<dbReference type="InterPro" id="IPR011701">
    <property type="entry name" value="MFS"/>
</dbReference>
<feature type="transmembrane region" description="Helical" evidence="2">
    <location>
        <begin position="544"/>
        <end position="564"/>
    </location>
</feature>
<dbReference type="Pfam" id="PF07690">
    <property type="entry name" value="MFS_1"/>
    <property type="match status" value="2"/>
</dbReference>
<dbReference type="SUPFAM" id="SSF103473">
    <property type="entry name" value="MFS general substrate transporter"/>
    <property type="match status" value="2"/>
</dbReference>
<gene>
    <name evidence="4" type="ORF">ALC62_11157</name>
</gene>
<feature type="transmembrane region" description="Helical" evidence="2">
    <location>
        <begin position="519"/>
        <end position="538"/>
    </location>
</feature>
<dbReference type="InterPro" id="IPR050327">
    <property type="entry name" value="Proton-linked_MCT"/>
</dbReference>
<evidence type="ECO:0000259" key="3">
    <source>
        <dbReference type="PROSITE" id="PS50850"/>
    </source>
</evidence>
<keyword evidence="2" id="KW-0812">Transmembrane</keyword>
<keyword evidence="2" id="KW-0472">Membrane</keyword>
<evidence type="ECO:0000256" key="2">
    <source>
        <dbReference type="SAM" id="Phobius"/>
    </source>
</evidence>
<keyword evidence="5" id="KW-1185">Reference proteome</keyword>
<dbReference type="PANTHER" id="PTHR11360">
    <property type="entry name" value="MONOCARBOXYLATE TRANSPORTER"/>
    <property type="match status" value="1"/>
</dbReference>
<dbReference type="InterPro" id="IPR020846">
    <property type="entry name" value="MFS_dom"/>
</dbReference>
<evidence type="ECO:0000313" key="5">
    <source>
        <dbReference type="Proteomes" id="UP000078542"/>
    </source>
</evidence>
<feature type="transmembrane region" description="Helical" evidence="2">
    <location>
        <begin position="427"/>
        <end position="447"/>
    </location>
</feature>
<protein>
    <submittedName>
        <fullName evidence="4">Monocarboxylate transporter 12</fullName>
    </submittedName>
</protein>
<organism evidence="4 5">
    <name type="scientific">Cyphomyrmex costatus</name>
    <dbReference type="NCBI Taxonomy" id="456900"/>
    <lineage>
        <taxon>Eukaryota</taxon>
        <taxon>Metazoa</taxon>
        <taxon>Ecdysozoa</taxon>
        <taxon>Arthropoda</taxon>
        <taxon>Hexapoda</taxon>
        <taxon>Insecta</taxon>
        <taxon>Pterygota</taxon>
        <taxon>Neoptera</taxon>
        <taxon>Endopterygota</taxon>
        <taxon>Hymenoptera</taxon>
        <taxon>Apocrita</taxon>
        <taxon>Aculeata</taxon>
        <taxon>Formicoidea</taxon>
        <taxon>Formicidae</taxon>
        <taxon>Myrmicinae</taxon>
        <taxon>Cyphomyrmex</taxon>
    </lineage>
</organism>
<feature type="transmembrane region" description="Helical" evidence="2">
    <location>
        <begin position="602"/>
        <end position="626"/>
    </location>
</feature>
<dbReference type="Gene3D" id="1.20.1250.20">
    <property type="entry name" value="MFS general substrate transporter like domains"/>
    <property type="match status" value="3"/>
</dbReference>
<feature type="transmembrane region" description="Helical" evidence="2">
    <location>
        <begin position="482"/>
        <end position="507"/>
    </location>
</feature>
<dbReference type="GO" id="GO:0008028">
    <property type="term" value="F:monocarboxylic acid transmembrane transporter activity"/>
    <property type="evidence" value="ECO:0007669"/>
    <property type="project" value="TreeGrafter"/>
</dbReference>